<feature type="transmembrane region" description="Helical" evidence="6">
    <location>
        <begin position="657"/>
        <end position="679"/>
    </location>
</feature>
<name>A0A840IAD3_9ACTN</name>
<organism evidence="8 9">
    <name type="scientific">Conexibacter arvalis</name>
    <dbReference type="NCBI Taxonomy" id="912552"/>
    <lineage>
        <taxon>Bacteria</taxon>
        <taxon>Bacillati</taxon>
        <taxon>Actinomycetota</taxon>
        <taxon>Thermoleophilia</taxon>
        <taxon>Solirubrobacterales</taxon>
        <taxon>Conexibacteraceae</taxon>
        <taxon>Conexibacter</taxon>
    </lineage>
</organism>
<evidence type="ECO:0000256" key="5">
    <source>
        <dbReference type="ARBA" id="ARBA00023136"/>
    </source>
</evidence>
<feature type="transmembrane region" description="Helical" evidence="6">
    <location>
        <begin position="272"/>
        <end position="299"/>
    </location>
</feature>
<dbReference type="EMBL" id="JACHNU010000001">
    <property type="protein sequence ID" value="MBB4661877.1"/>
    <property type="molecule type" value="Genomic_DNA"/>
</dbReference>
<dbReference type="Gene3D" id="1.20.1640.10">
    <property type="entry name" value="Multidrug efflux transporter AcrB transmembrane domain"/>
    <property type="match status" value="2"/>
</dbReference>
<dbReference type="Pfam" id="PF03176">
    <property type="entry name" value="MMPL"/>
    <property type="match status" value="2"/>
</dbReference>
<keyword evidence="4 6" id="KW-1133">Transmembrane helix</keyword>
<proteinExistence type="predicted"/>
<dbReference type="Proteomes" id="UP000585272">
    <property type="component" value="Unassembled WGS sequence"/>
</dbReference>
<feature type="transmembrane region" description="Helical" evidence="6">
    <location>
        <begin position="514"/>
        <end position="533"/>
    </location>
</feature>
<feature type="transmembrane region" description="Helical" evidence="6">
    <location>
        <begin position="626"/>
        <end position="645"/>
    </location>
</feature>
<dbReference type="InterPro" id="IPR050545">
    <property type="entry name" value="Mycobact_MmpL"/>
</dbReference>
<evidence type="ECO:0000256" key="6">
    <source>
        <dbReference type="SAM" id="Phobius"/>
    </source>
</evidence>
<keyword evidence="5 6" id="KW-0472">Membrane</keyword>
<gene>
    <name evidence="8" type="ORF">BDZ31_001450</name>
</gene>
<dbReference type="GO" id="GO:0005886">
    <property type="term" value="C:plasma membrane"/>
    <property type="evidence" value="ECO:0007669"/>
    <property type="project" value="UniProtKB-SubCell"/>
</dbReference>
<dbReference type="PANTHER" id="PTHR33406">
    <property type="entry name" value="MEMBRANE PROTEIN MJ1562-RELATED"/>
    <property type="match status" value="1"/>
</dbReference>
<reference evidence="8 9" key="1">
    <citation type="submission" date="2020-08" db="EMBL/GenBank/DDBJ databases">
        <title>Genomic Encyclopedia of Archaeal and Bacterial Type Strains, Phase II (KMG-II): from individual species to whole genera.</title>
        <authorList>
            <person name="Goeker M."/>
        </authorList>
    </citation>
    <scope>NUCLEOTIDE SEQUENCE [LARGE SCALE GENOMIC DNA]</scope>
    <source>
        <strain evidence="8 9">DSM 23288</strain>
    </source>
</reference>
<feature type="transmembrane region" description="Helical" evidence="6">
    <location>
        <begin position="581"/>
        <end position="605"/>
    </location>
</feature>
<evidence type="ECO:0000313" key="8">
    <source>
        <dbReference type="EMBL" id="MBB4661877.1"/>
    </source>
</evidence>
<comment type="subcellular location">
    <subcellularLocation>
        <location evidence="1">Cell membrane</location>
        <topology evidence="1">Multi-pass membrane protein</topology>
    </subcellularLocation>
</comment>
<evidence type="ECO:0000256" key="3">
    <source>
        <dbReference type="ARBA" id="ARBA00022692"/>
    </source>
</evidence>
<evidence type="ECO:0000259" key="7">
    <source>
        <dbReference type="Pfam" id="PF03176"/>
    </source>
</evidence>
<protein>
    <submittedName>
        <fullName evidence="8">RND superfamily putative drug exporter</fullName>
    </submittedName>
</protein>
<keyword evidence="3 6" id="KW-0812">Transmembrane</keyword>
<dbReference type="RefSeq" id="WP_183340414.1">
    <property type="nucleotide sequence ID" value="NZ_JACHNU010000001.1"/>
</dbReference>
<dbReference type="SUPFAM" id="SSF82866">
    <property type="entry name" value="Multidrug efflux transporter AcrB transmembrane domain"/>
    <property type="match status" value="2"/>
</dbReference>
<evidence type="ECO:0000256" key="1">
    <source>
        <dbReference type="ARBA" id="ARBA00004651"/>
    </source>
</evidence>
<feature type="transmembrane region" description="Helical" evidence="6">
    <location>
        <begin position="198"/>
        <end position="219"/>
    </location>
</feature>
<feature type="transmembrane region" description="Helical" evidence="6">
    <location>
        <begin position="172"/>
        <end position="191"/>
    </location>
</feature>
<dbReference type="AlphaFoldDB" id="A0A840IAD3"/>
<comment type="caution">
    <text evidence="8">The sequence shown here is derived from an EMBL/GenBank/DDBJ whole genome shotgun (WGS) entry which is preliminary data.</text>
</comment>
<feature type="domain" description="Membrane transport protein MMPL" evidence="7">
    <location>
        <begin position="423"/>
        <end position="689"/>
    </location>
</feature>
<feature type="transmembrane region" description="Helical" evidence="6">
    <location>
        <begin position="348"/>
        <end position="372"/>
    </location>
</feature>
<feature type="transmembrane region" description="Helical" evidence="6">
    <location>
        <begin position="231"/>
        <end position="251"/>
    </location>
</feature>
<feature type="transmembrane region" description="Helical" evidence="6">
    <location>
        <begin position="540"/>
        <end position="561"/>
    </location>
</feature>
<feature type="transmembrane region" description="Helical" evidence="6">
    <location>
        <begin position="305"/>
        <end position="327"/>
    </location>
</feature>
<keyword evidence="2" id="KW-1003">Cell membrane</keyword>
<evidence type="ECO:0000256" key="4">
    <source>
        <dbReference type="ARBA" id="ARBA00022989"/>
    </source>
</evidence>
<feature type="domain" description="Membrane transport protein MMPL" evidence="7">
    <location>
        <begin position="46"/>
        <end position="356"/>
    </location>
</feature>
<dbReference type="InterPro" id="IPR004869">
    <property type="entry name" value="MMPL_dom"/>
</dbReference>
<accession>A0A840IAD3</accession>
<sequence>MSSFLARIARALTAHWKRSLAFALLTVFVLGGIAGSVGGMPADDFEIPGTESQQATDLFRAHAPALAGVDATLVFSVRDGTLTSAENRAAIERTLTEVRGLHGVAEVGDPFGQISRDETIASTDVRYDLGFDEVEPENGRELERTVDEALQGSDVNVEMRGVVVDLASEQEVPVGELIGVAIAIVLLTLLFRSGAAMAATLVGALLGVMFGQIVLQIVAKPLGLPEFATTIAVMLGLGAGIDYALLIIGRYREQVAAGDSPERASAKAAATAGASVVAAGLIVMVAIAGLLVIGIPLIGKLGVGSAIGIASVVVSSLTILPIMVGALKKRLRPKKAEHVLPSKAFSRWAEIITARPWLSIVLGGLVLLALAIPVTSMRLGQPDDGNQPTSKTQRKAYDQLATAFGPGSNGPFFIAVDLQRGTDQRAELTRLEEALRGTDGVAAVMPAAPSRDGEMATIFLIPRTAPQDERTDELVDTLREDVIPGAIAGSDLEVFVGGATPGFKDFSAKVSSRLPVFIAVVIGLSVLLLMAAFRSIWVPLVSAAFNLLSIGAAYGIITLVFQQGWGASLIGADSGVPIVSFIPVMLFAILFGLSMDYNVFLLSRVREAYHEGDGPRESVVHGVSRIGKVILFAGLIMASVFLAFVSQPDVIAKMMGLGLGLAILIDVLVVRLVIAPAVVQLLGDKAWWMPDWLDKVIPNISLDGHEVDAGTEAELEAKIAREAEKEKVG</sequence>
<dbReference type="PANTHER" id="PTHR33406:SF13">
    <property type="entry name" value="MEMBRANE PROTEIN YDFJ"/>
    <property type="match status" value="1"/>
</dbReference>
<evidence type="ECO:0000313" key="9">
    <source>
        <dbReference type="Proteomes" id="UP000585272"/>
    </source>
</evidence>
<keyword evidence="9" id="KW-1185">Reference proteome</keyword>
<evidence type="ECO:0000256" key="2">
    <source>
        <dbReference type="ARBA" id="ARBA00022475"/>
    </source>
</evidence>